<evidence type="ECO:0000259" key="5">
    <source>
        <dbReference type="Pfam" id="PF02441"/>
    </source>
</evidence>
<keyword evidence="1 3" id="KW-0210">Decarboxylase</keyword>
<keyword evidence="3" id="KW-0511">Multifunctional enzyme</keyword>
<dbReference type="EC" id="6.3.2.5" evidence="3"/>
<feature type="active site" description="Proton donor" evidence="3">
    <location>
        <position position="156"/>
    </location>
</feature>
<dbReference type="Gene3D" id="3.40.50.1950">
    <property type="entry name" value="Flavin prenyltransferase-like"/>
    <property type="match status" value="1"/>
</dbReference>
<comment type="cofactor">
    <cofactor evidence="3">
        <name>FMN</name>
        <dbReference type="ChEBI" id="CHEBI:58210"/>
    </cofactor>
    <text evidence="3">Binds 1 FMN per subunit.</text>
</comment>
<keyword evidence="3 4" id="KW-0288">FMN</keyword>
<feature type="binding site" evidence="3">
    <location>
        <begin position="303"/>
        <end position="306"/>
    </location>
    <ligand>
        <name>CTP</name>
        <dbReference type="ChEBI" id="CHEBI:37563"/>
    </ligand>
</feature>
<feature type="binding site" evidence="3">
    <location>
        <position position="339"/>
    </location>
    <ligand>
        <name>CTP</name>
        <dbReference type="ChEBI" id="CHEBI:37563"/>
    </ligand>
</feature>
<comment type="similarity">
    <text evidence="3 4">In the C-terminal section; belongs to the PPC synthetase family.</text>
</comment>
<evidence type="ECO:0000256" key="3">
    <source>
        <dbReference type="HAMAP-Rule" id="MF_02225"/>
    </source>
</evidence>
<evidence type="ECO:0000256" key="1">
    <source>
        <dbReference type="ARBA" id="ARBA00022793"/>
    </source>
</evidence>
<dbReference type="InterPro" id="IPR005252">
    <property type="entry name" value="CoaBC"/>
</dbReference>
<reference evidence="7 8" key="1">
    <citation type="submission" date="2018-03" db="EMBL/GenBank/DDBJ databases">
        <title>Ahniella affigens gen. nov., sp. nov., a gammaproteobacterium isolated from sandy soil near a stream.</title>
        <authorList>
            <person name="Ko Y."/>
            <person name="Kim J.-H."/>
        </authorList>
    </citation>
    <scope>NUCLEOTIDE SEQUENCE [LARGE SCALE GENOMIC DNA]</scope>
    <source>
        <strain evidence="7 8">D13</strain>
    </source>
</reference>
<dbReference type="Pfam" id="PF04127">
    <property type="entry name" value="DFP"/>
    <property type="match status" value="1"/>
</dbReference>
<comment type="caution">
    <text evidence="3">Lacks conserved residue(s) required for the propagation of feature annotation.</text>
</comment>
<comment type="catalytic activity">
    <reaction evidence="3 4">
        <text>(R)-4'-phosphopantothenate + L-cysteine + CTP = N-[(R)-4-phosphopantothenoyl]-L-cysteine + CMP + diphosphate + H(+)</text>
        <dbReference type="Rhea" id="RHEA:19397"/>
        <dbReference type="ChEBI" id="CHEBI:10986"/>
        <dbReference type="ChEBI" id="CHEBI:15378"/>
        <dbReference type="ChEBI" id="CHEBI:33019"/>
        <dbReference type="ChEBI" id="CHEBI:35235"/>
        <dbReference type="ChEBI" id="CHEBI:37563"/>
        <dbReference type="ChEBI" id="CHEBI:59458"/>
        <dbReference type="ChEBI" id="CHEBI:60377"/>
        <dbReference type="EC" id="6.3.2.5"/>
    </reaction>
</comment>
<dbReference type="Proteomes" id="UP000241074">
    <property type="component" value="Chromosome"/>
</dbReference>
<dbReference type="GO" id="GO:0015937">
    <property type="term" value="P:coenzyme A biosynthetic process"/>
    <property type="evidence" value="ECO:0007669"/>
    <property type="project" value="UniProtKB-UniRule"/>
</dbReference>
<feature type="region of interest" description="Phosphopantothenate--cysteine ligase" evidence="3">
    <location>
        <begin position="189"/>
        <end position="398"/>
    </location>
</feature>
<dbReference type="GO" id="GO:0015941">
    <property type="term" value="P:pantothenate catabolic process"/>
    <property type="evidence" value="ECO:0007669"/>
    <property type="project" value="InterPro"/>
</dbReference>
<evidence type="ECO:0000313" key="7">
    <source>
        <dbReference type="EMBL" id="AVP99394.1"/>
    </source>
</evidence>
<feature type="domain" description="Flavoprotein" evidence="5">
    <location>
        <begin position="5"/>
        <end position="173"/>
    </location>
</feature>
<dbReference type="InterPro" id="IPR036551">
    <property type="entry name" value="Flavin_trans-like"/>
</dbReference>
<dbReference type="GO" id="GO:0071513">
    <property type="term" value="C:phosphopantothenoylcysteine decarboxylase complex"/>
    <property type="evidence" value="ECO:0007669"/>
    <property type="project" value="TreeGrafter"/>
</dbReference>
<keyword evidence="2 3" id="KW-0456">Lyase</keyword>
<comment type="function">
    <text evidence="3">Catalyzes two sequential steps in the biosynthesis of coenzyme A. In the first step cysteine is conjugated to 4'-phosphopantothenate to form 4-phosphopantothenoylcysteine. In the second step the latter compound is decarboxylated to form 4'-phosphopantotheine.</text>
</comment>
<comment type="similarity">
    <text evidence="3 4">In the N-terminal section; belongs to the HFCD (homo-oligomeric flavin containing Cys decarboxylase) superfamily.</text>
</comment>
<proteinExistence type="inferred from homology"/>
<dbReference type="RefSeq" id="WP_106893312.1">
    <property type="nucleotide sequence ID" value="NZ_CP027860.1"/>
</dbReference>
<feature type="binding site" evidence="3">
    <location>
        <position position="287"/>
    </location>
    <ligand>
        <name>CTP</name>
        <dbReference type="ChEBI" id="CHEBI:37563"/>
    </ligand>
</feature>
<dbReference type="UniPathway" id="UPA00241">
    <property type="reaction ID" value="UER00353"/>
</dbReference>
<dbReference type="GO" id="GO:0004632">
    <property type="term" value="F:phosphopantothenate--cysteine ligase activity"/>
    <property type="evidence" value="ECO:0007669"/>
    <property type="project" value="UniProtKB-UniRule"/>
</dbReference>
<dbReference type="HAMAP" id="MF_02225">
    <property type="entry name" value="CoaBC"/>
    <property type="match status" value="1"/>
</dbReference>
<dbReference type="EMBL" id="CP027860">
    <property type="protein sequence ID" value="AVP99394.1"/>
    <property type="molecule type" value="Genomic_DNA"/>
</dbReference>
<organism evidence="7 8">
    <name type="scientific">Ahniella affigens</name>
    <dbReference type="NCBI Taxonomy" id="2021234"/>
    <lineage>
        <taxon>Bacteria</taxon>
        <taxon>Pseudomonadati</taxon>
        <taxon>Pseudomonadota</taxon>
        <taxon>Gammaproteobacteria</taxon>
        <taxon>Lysobacterales</taxon>
        <taxon>Rhodanobacteraceae</taxon>
        <taxon>Ahniella</taxon>
    </lineage>
</organism>
<dbReference type="Gene3D" id="3.40.50.10300">
    <property type="entry name" value="CoaB-like"/>
    <property type="match status" value="1"/>
</dbReference>
<dbReference type="InterPro" id="IPR007085">
    <property type="entry name" value="DNA/pantothenate-metab_flavo_C"/>
</dbReference>
<keyword evidence="3 4" id="KW-0285">Flavoprotein</keyword>
<dbReference type="AlphaFoldDB" id="A0A2P1PX63"/>
<keyword evidence="3" id="KW-0479">Metal-binding</keyword>
<evidence type="ECO:0000256" key="4">
    <source>
        <dbReference type="RuleBase" id="RU364078"/>
    </source>
</evidence>
<dbReference type="GO" id="GO:0046872">
    <property type="term" value="F:metal ion binding"/>
    <property type="evidence" value="ECO:0007669"/>
    <property type="project" value="UniProtKB-KW"/>
</dbReference>
<dbReference type="InterPro" id="IPR035929">
    <property type="entry name" value="CoaB-like_sf"/>
</dbReference>
<feature type="region of interest" description="Phosphopantothenoylcysteine decarboxylase" evidence="3">
    <location>
        <begin position="1"/>
        <end position="188"/>
    </location>
</feature>
<evidence type="ECO:0000256" key="2">
    <source>
        <dbReference type="ARBA" id="ARBA00023239"/>
    </source>
</evidence>
<evidence type="ECO:0000313" key="8">
    <source>
        <dbReference type="Proteomes" id="UP000241074"/>
    </source>
</evidence>
<dbReference type="InterPro" id="IPR003382">
    <property type="entry name" value="Flavoprotein"/>
</dbReference>
<dbReference type="Pfam" id="PF02441">
    <property type="entry name" value="Flavoprotein"/>
    <property type="match status" value="1"/>
</dbReference>
<dbReference type="OrthoDB" id="9802554at2"/>
<comment type="function">
    <text evidence="4">Catalyzes two steps in the biosynthesis of coenzyme A. In the first step cysteine is conjugated to 4'-phosphopantothenate to form 4-phosphopantothenoylcysteine, in the latter compound is decarboxylated to form 4'-phosphopantotheine.</text>
</comment>
<comment type="catalytic activity">
    <reaction evidence="3 4">
        <text>N-[(R)-4-phosphopantothenoyl]-L-cysteine + H(+) = (R)-4'-phosphopantetheine + CO2</text>
        <dbReference type="Rhea" id="RHEA:16793"/>
        <dbReference type="ChEBI" id="CHEBI:15378"/>
        <dbReference type="ChEBI" id="CHEBI:16526"/>
        <dbReference type="ChEBI" id="CHEBI:59458"/>
        <dbReference type="ChEBI" id="CHEBI:61723"/>
        <dbReference type="EC" id="4.1.1.36"/>
    </reaction>
</comment>
<name>A0A2P1PX63_9GAMM</name>
<feature type="binding site" evidence="3">
    <location>
        <position position="277"/>
    </location>
    <ligand>
        <name>CTP</name>
        <dbReference type="ChEBI" id="CHEBI:37563"/>
    </ligand>
</feature>
<dbReference type="SUPFAM" id="SSF52507">
    <property type="entry name" value="Homo-oligomeric flavin-containing Cys decarboxylases, HFCD"/>
    <property type="match status" value="1"/>
</dbReference>
<gene>
    <name evidence="3 7" type="primary">coaBC</name>
    <name evidence="7" type="ORF">C7S18_20445</name>
</gene>
<dbReference type="GO" id="GO:0004633">
    <property type="term" value="F:phosphopantothenoylcysteine decarboxylase activity"/>
    <property type="evidence" value="ECO:0007669"/>
    <property type="project" value="UniProtKB-UniRule"/>
</dbReference>
<dbReference type="PANTHER" id="PTHR14359">
    <property type="entry name" value="HOMO-OLIGOMERIC FLAVIN CONTAINING CYS DECARBOXYLASE FAMILY"/>
    <property type="match status" value="1"/>
</dbReference>
<accession>A0A2P1PX63</accession>
<feature type="binding site" evidence="3">
    <location>
        <position position="321"/>
    </location>
    <ligand>
        <name>CTP</name>
        <dbReference type="ChEBI" id="CHEBI:37563"/>
    </ligand>
</feature>
<dbReference type="GO" id="GO:0010181">
    <property type="term" value="F:FMN binding"/>
    <property type="evidence" value="ECO:0007669"/>
    <property type="project" value="UniProtKB-UniRule"/>
</dbReference>
<keyword evidence="3 4" id="KW-0436">Ligase</keyword>
<evidence type="ECO:0000259" key="6">
    <source>
        <dbReference type="Pfam" id="PF04127"/>
    </source>
</evidence>
<feature type="binding site" evidence="3">
    <location>
        <position position="335"/>
    </location>
    <ligand>
        <name>CTP</name>
        <dbReference type="ChEBI" id="CHEBI:37563"/>
    </ligand>
</feature>
<comment type="pathway">
    <text evidence="3 4">Cofactor biosynthesis; coenzyme A biosynthesis; CoA from (R)-pantothenate: step 3/5.</text>
</comment>
<dbReference type="NCBIfam" id="TIGR00521">
    <property type="entry name" value="coaBC_dfp"/>
    <property type="match status" value="1"/>
</dbReference>
<feature type="domain" description="DNA/pantothenate metabolism flavoprotein C-terminal" evidence="6">
    <location>
        <begin position="184"/>
        <end position="392"/>
    </location>
</feature>
<comment type="cofactor">
    <cofactor evidence="3">
        <name>Mg(2+)</name>
        <dbReference type="ChEBI" id="CHEBI:18420"/>
    </cofactor>
</comment>
<comment type="pathway">
    <text evidence="3 4">Cofactor biosynthesis; coenzyme A biosynthesis; CoA from (R)-pantothenate: step 2/5.</text>
</comment>
<dbReference type="EC" id="4.1.1.36" evidence="3"/>
<reference evidence="7 8" key="2">
    <citation type="submission" date="2018-03" db="EMBL/GenBank/DDBJ databases">
        <authorList>
            <person name="Keele B.F."/>
        </authorList>
    </citation>
    <scope>NUCLEOTIDE SEQUENCE [LARGE SCALE GENOMIC DNA]</scope>
    <source>
        <strain evidence="7 8">D13</strain>
    </source>
</reference>
<dbReference type="SUPFAM" id="SSF102645">
    <property type="entry name" value="CoaB-like"/>
    <property type="match status" value="1"/>
</dbReference>
<sequence>MQGEKILLGVTGGIAAYKACELVRRLREQGAEVQVVMTENATRFVTAATFQALSGHPVRTSLWDEAAEAAMGHIELARWADRILIAPATAETLARLAHGHANDLLSTLCLASDRPKWLAPAMNRVMWANPATVANVALLKSRGYQLLGPDSGEQACGETGEGRMLEPTHIVDQLGKWHLRSSAMQGLKVLVNAGPTLEDIDPVRYIGNRSSGKMGFSVAEAAALAGAEVCLIAGPVHLPTPLGVRRIDIRSATELLQCMLSEAPHADIVIASAAVADFRVREIAKQKIKRGPDGIHLDLVPNPDVLAEVAKVQPRPFLVGFAAETENVLTYARLKLDKKNIDLIAANDVARPGCGFDANENALTLISRDQQWHFAQAGKSELAGQLITQVAALYRGRS</sequence>
<keyword evidence="3" id="KW-0460">Magnesium</keyword>
<protein>
    <recommendedName>
        <fullName evidence="3">Coenzyme A biosynthesis bifunctional protein CoaBC</fullName>
    </recommendedName>
    <alternativeName>
        <fullName evidence="3">DNA/pantothenate metabolism flavoprotein</fullName>
    </alternativeName>
    <alternativeName>
        <fullName evidence="3">Phosphopantothenoylcysteine synthetase/decarboxylase</fullName>
        <shortName evidence="3">PPCS-PPCDC</shortName>
    </alternativeName>
    <domain>
        <recommendedName>
            <fullName evidence="3">Phosphopantothenoylcysteine decarboxylase</fullName>
            <shortName evidence="3">PPC decarboxylase</shortName>
            <shortName evidence="3">PPC-DC</shortName>
            <ecNumber evidence="3">4.1.1.36</ecNumber>
        </recommendedName>
        <alternativeName>
            <fullName evidence="3">CoaC</fullName>
        </alternativeName>
    </domain>
    <domain>
        <recommendedName>
            <fullName evidence="3">Phosphopantothenate--cysteine ligase</fullName>
            <ecNumber evidence="3">6.3.2.5</ecNumber>
        </recommendedName>
        <alternativeName>
            <fullName evidence="3">CoaB</fullName>
        </alternativeName>
        <alternativeName>
            <fullName evidence="3">Phosphopantothenoylcysteine synthetase</fullName>
            <shortName evidence="3">PPC synthetase</shortName>
            <shortName evidence="3">PPC-S</shortName>
        </alternativeName>
    </domain>
</protein>
<dbReference type="PANTHER" id="PTHR14359:SF6">
    <property type="entry name" value="PHOSPHOPANTOTHENOYLCYSTEINE DECARBOXYLASE"/>
    <property type="match status" value="1"/>
</dbReference>
<dbReference type="KEGG" id="xba:C7S18_20445"/>
<keyword evidence="8" id="KW-1185">Reference proteome</keyword>